<dbReference type="GO" id="GO:0005886">
    <property type="term" value="C:plasma membrane"/>
    <property type="evidence" value="ECO:0007669"/>
    <property type="project" value="UniProtKB-SubCell"/>
</dbReference>
<dbReference type="PANTHER" id="PTHR37305:SF1">
    <property type="entry name" value="MEMBRANE PROTEIN"/>
    <property type="match status" value="1"/>
</dbReference>
<keyword evidence="1" id="KW-0472">Membrane</keyword>
<organism evidence="2 3">
    <name type="scientific">Neobacillus niacini</name>
    <dbReference type="NCBI Taxonomy" id="86668"/>
    <lineage>
        <taxon>Bacteria</taxon>
        <taxon>Bacillati</taxon>
        <taxon>Bacillota</taxon>
        <taxon>Bacilli</taxon>
        <taxon>Bacillales</taxon>
        <taxon>Bacillaceae</taxon>
        <taxon>Neobacillus</taxon>
    </lineage>
</organism>
<evidence type="ECO:0000313" key="2">
    <source>
        <dbReference type="EMBL" id="NYE05155.1"/>
    </source>
</evidence>
<proteinExistence type="predicted"/>
<feature type="transmembrane region" description="Helical" evidence="1">
    <location>
        <begin position="202"/>
        <end position="225"/>
    </location>
</feature>
<dbReference type="AlphaFoldDB" id="A0A852TB81"/>
<name>A0A852TB81_9BACI</name>
<sequence>MINLIRNEWMKIFRRPGTYVMIAILLVIISVTGIFMKYNLIEEEPNVTEEWKPVLQQENEALKKQLESSSIKMEQEYYKKQIAINEYRIEHDIPFREKYNVWSFVKDNSELILLAGLFTIVISAGIVASEFNWGTIKLLLIRPINRSKILLSKYITVLLYAFLMVGILFGFSVLLGAILFGFPEQALPYLNYFNGKVTEQHIVVHLIVYYGLGSIEMIMLTTMAFMISSVFRNSSLAIGLSLFLMFTGSQFTALLSMKFDWAKYILFANTNLMQYIEGTPLLEGMTMTFSIIMLIIYFVIFQFLAFYVFKKRDVAA</sequence>
<comment type="caution">
    <text evidence="2">The sequence shown here is derived from an EMBL/GenBank/DDBJ whole genome shotgun (WGS) entry which is preliminary data.</text>
</comment>
<feature type="transmembrane region" description="Helical" evidence="1">
    <location>
        <begin position="237"/>
        <end position="257"/>
    </location>
</feature>
<dbReference type="PANTHER" id="PTHR37305">
    <property type="entry name" value="INTEGRAL MEMBRANE PROTEIN-RELATED"/>
    <property type="match status" value="1"/>
</dbReference>
<keyword evidence="1" id="KW-0812">Transmembrane</keyword>
<feature type="transmembrane region" description="Helical" evidence="1">
    <location>
        <begin position="287"/>
        <end position="309"/>
    </location>
</feature>
<feature type="transmembrane region" description="Helical" evidence="1">
    <location>
        <begin position="20"/>
        <end position="41"/>
    </location>
</feature>
<protein>
    <submittedName>
        <fullName evidence="2">ABC-2 type transport system permease protein</fullName>
    </submittedName>
</protein>
<feature type="transmembrane region" description="Helical" evidence="1">
    <location>
        <begin position="111"/>
        <end position="133"/>
    </location>
</feature>
<feature type="transmembrane region" description="Helical" evidence="1">
    <location>
        <begin position="154"/>
        <end position="182"/>
    </location>
</feature>
<dbReference type="GO" id="GO:0140359">
    <property type="term" value="F:ABC-type transporter activity"/>
    <property type="evidence" value="ECO:0007669"/>
    <property type="project" value="InterPro"/>
</dbReference>
<keyword evidence="1" id="KW-1133">Transmembrane helix</keyword>
<dbReference type="Proteomes" id="UP000548423">
    <property type="component" value="Unassembled WGS sequence"/>
</dbReference>
<accession>A0A852TB81</accession>
<reference evidence="3" key="2">
    <citation type="submission" date="2020-08" db="EMBL/GenBank/DDBJ databases">
        <title>The Agave Microbiome: Exploring the role of microbial communities in plant adaptations to desert environments.</title>
        <authorList>
            <person name="Partida-Martinez L.P."/>
        </authorList>
    </citation>
    <scope>NUCLEOTIDE SEQUENCE [LARGE SCALE GENOMIC DNA]</scope>
    <source>
        <strain evidence="3">AT2.8</strain>
    </source>
</reference>
<dbReference type="Pfam" id="PF12679">
    <property type="entry name" value="ABC2_membrane_2"/>
    <property type="match status" value="1"/>
</dbReference>
<reference evidence="3" key="1">
    <citation type="submission" date="2020-07" db="EMBL/GenBank/DDBJ databases">
        <authorList>
            <person name="Partida-Martinez L."/>
            <person name="Huntemann M."/>
            <person name="Clum A."/>
            <person name="Wang J."/>
            <person name="Palaniappan K."/>
            <person name="Ritter S."/>
            <person name="Chen I.-M."/>
            <person name="Stamatis D."/>
            <person name="Reddy T."/>
            <person name="O'Malley R."/>
            <person name="Daum C."/>
            <person name="Shapiro N."/>
            <person name="Ivanova N."/>
            <person name="Kyrpides N."/>
            <person name="Woyke T."/>
        </authorList>
    </citation>
    <scope>NUCLEOTIDE SEQUENCE [LARGE SCALE GENOMIC DNA]</scope>
    <source>
        <strain evidence="3">AT2.8</strain>
    </source>
</reference>
<evidence type="ECO:0000256" key="1">
    <source>
        <dbReference type="SAM" id="Phobius"/>
    </source>
</evidence>
<dbReference type="EMBL" id="JACCBX010000003">
    <property type="protein sequence ID" value="NYE05155.1"/>
    <property type="molecule type" value="Genomic_DNA"/>
</dbReference>
<gene>
    <name evidence="2" type="ORF">F4694_001904</name>
</gene>
<evidence type="ECO:0000313" key="3">
    <source>
        <dbReference type="Proteomes" id="UP000548423"/>
    </source>
</evidence>